<evidence type="ECO:0000256" key="1">
    <source>
        <dbReference type="SAM" id="Coils"/>
    </source>
</evidence>
<feature type="non-terminal residue" evidence="2">
    <location>
        <position position="139"/>
    </location>
</feature>
<feature type="non-terminal residue" evidence="2">
    <location>
        <position position="1"/>
    </location>
</feature>
<accession>A0A392QWN0</accession>
<dbReference type="EMBL" id="LXQA010162914">
    <property type="protein sequence ID" value="MCI28000.1"/>
    <property type="molecule type" value="Genomic_DNA"/>
</dbReference>
<keyword evidence="1" id="KW-0175">Coiled coil</keyword>
<comment type="caution">
    <text evidence="2">The sequence shown here is derived from an EMBL/GenBank/DDBJ whole genome shotgun (WGS) entry which is preliminary data.</text>
</comment>
<sequence length="139" mass="16304">DEAKSGRWTDADNDKMLKIVTEKCNLSSVDLKPEFPRKTQNSIWSKYKRARTEVEKAEALEKIAALETENEKIAALETENEKLKKEIEELKERLRTQEIKNATHYGRNGFQKMMSEMLEENKVQEIEEAKKRKDAMELK</sequence>
<name>A0A392QWN0_9FABA</name>
<evidence type="ECO:0000313" key="2">
    <source>
        <dbReference type="EMBL" id="MCI28000.1"/>
    </source>
</evidence>
<organism evidence="2 3">
    <name type="scientific">Trifolium medium</name>
    <dbReference type="NCBI Taxonomy" id="97028"/>
    <lineage>
        <taxon>Eukaryota</taxon>
        <taxon>Viridiplantae</taxon>
        <taxon>Streptophyta</taxon>
        <taxon>Embryophyta</taxon>
        <taxon>Tracheophyta</taxon>
        <taxon>Spermatophyta</taxon>
        <taxon>Magnoliopsida</taxon>
        <taxon>eudicotyledons</taxon>
        <taxon>Gunneridae</taxon>
        <taxon>Pentapetalae</taxon>
        <taxon>rosids</taxon>
        <taxon>fabids</taxon>
        <taxon>Fabales</taxon>
        <taxon>Fabaceae</taxon>
        <taxon>Papilionoideae</taxon>
        <taxon>50 kb inversion clade</taxon>
        <taxon>NPAAA clade</taxon>
        <taxon>Hologalegina</taxon>
        <taxon>IRL clade</taxon>
        <taxon>Trifolieae</taxon>
        <taxon>Trifolium</taxon>
    </lineage>
</organism>
<protein>
    <submittedName>
        <fullName evidence="2">Uncharacterized protein</fullName>
    </submittedName>
</protein>
<evidence type="ECO:0000313" key="3">
    <source>
        <dbReference type="Proteomes" id="UP000265520"/>
    </source>
</evidence>
<feature type="coiled-coil region" evidence="1">
    <location>
        <begin position="49"/>
        <end position="139"/>
    </location>
</feature>
<dbReference type="AlphaFoldDB" id="A0A392QWN0"/>
<reference evidence="2 3" key="1">
    <citation type="journal article" date="2018" name="Front. Plant Sci.">
        <title>Red Clover (Trifolium pratense) and Zigzag Clover (T. medium) - A Picture of Genomic Similarities and Differences.</title>
        <authorList>
            <person name="Dluhosova J."/>
            <person name="Istvanek J."/>
            <person name="Nedelnik J."/>
            <person name="Repkova J."/>
        </authorList>
    </citation>
    <scope>NUCLEOTIDE SEQUENCE [LARGE SCALE GENOMIC DNA]</scope>
    <source>
        <strain evidence="3">cv. 10/8</strain>
        <tissue evidence="2">Leaf</tissue>
    </source>
</reference>
<keyword evidence="3" id="KW-1185">Reference proteome</keyword>
<dbReference type="Proteomes" id="UP000265520">
    <property type="component" value="Unassembled WGS sequence"/>
</dbReference>
<proteinExistence type="predicted"/>